<dbReference type="Proteomes" id="UP000397656">
    <property type="component" value="Chromosome 2"/>
</dbReference>
<dbReference type="EMBL" id="CP062804">
    <property type="protein sequence ID" value="QOT78854.1"/>
    <property type="molecule type" value="Genomic_DNA"/>
</dbReference>
<proteinExistence type="predicted"/>
<protein>
    <submittedName>
        <fullName evidence="1">Transporter</fullName>
    </submittedName>
</protein>
<dbReference type="InterPro" id="IPR025737">
    <property type="entry name" value="FApF"/>
</dbReference>
<gene>
    <name evidence="1" type="ORF">F7R26_029100</name>
</gene>
<organism evidence="1 2">
    <name type="scientific">Cupriavidus basilensis</name>
    <dbReference type="NCBI Taxonomy" id="68895"/>
    <lineage>
        <taxon>Bacteria</taxon>
        <taxon>Pseudomonadati</taxon>
        <taxon>Pseudomonadota</taxon>
        <taxon>Betaproteobacteria</taxon>
        <taxon>Burkholderiales</taxon>
        <taxon>Burkholderiaceae</taxon>
        <taxon>Cupriavidus</taxon>
    </lineage>
</organism>
<dbReference type="RefSeq" id="WP_150985567.1">
    <property type="nucleotide sequence ID" value="NZ_CP062804.1"/>
</dbReference>
<dbReference type="Pfam" id="PF13557">
    <property type="entry name" value="Phenol_MetA_deg"/>
    <property type="match status" value="1"/>
</dbReference>
<evidence type="ECO:0000313" key="2">
    <source>
        <dbReference type="Proteomes" id="UP000397656"/>
    </source>
</evidence>
<dbReference type="GeneID" id="98405014"/>
<accession>A0A643FWX5</accession>
<evidence type="ECO:0000313" key="1">
    <source>
        <dbReference type="EMBL" id="QOT78854.1"/>
    </source>
</evidence>
<reference evidence="1 2" key="1">
    <citation type="submission" date="2020-10" db="EMBL/GenBank/DDBJ databases">
        <title>Complete genome sequence of Cupriavidus basilensis CCUG 49340T.</title>
        <authorList>
            <person name="Salva-Serra F."/>
            <person name="Donoso R.A."/>
            <person name="Cho K.H."/>
            <person name="Yoo J.A."/>
            <person name="Lee K."/>
            <person name="Yoon S.-H."/>
            <person name="Perez-Pantoja D."/>
            <person name="Moore E.R.B."/>
        </authorList>
    </citation>
    <scope>NUCLEOTIDE SEQUENCE [LARGE SCALE GENOMIC DNA]</scope>
    <source>
        <strain evidence="2">CCUG 49340</strain>
    </source>
</reference>
<name>A0A643FWX5_9BURK</name>
<dbReference type="AlphaFoldDB" id="A0A643FWX5"/>
<sequence>MPLRTTKRIVIALPMLLGAVSANATEGALGRPVTGTSVNPNAGIVAPEPILAVNLGEIYLHGNVGGGRQGAIAGQTALDINGEVAFTLATIMKVWDTKTGAWNFASSFTLPYLWTKASATLTAGSLQGRREDTASGLFDLYFTPVIAGYHFSQTEHVALSLNIWAPTGSYNAKSLANTSLNNWTFIPQVAYTKILPGQGWQFDAVAGLQFYTRNSATNYQNAPLFTLDVMARKHFTKAFSAGLIVGTTQQIGNDSGPTADRLNGFRGHDWAVGPVINYDTKIGAKSTLSLGLRWVPTVASKNRLDSTKTFMGTATVVF</sequence>